<dbReference type="PANTHER" id="PTHR44591:SF18">
    <property type="entry name" value="REGULATORY PROTEIN"/>
    <property type="match status" value="1"/>
</dbReference>
<evidence type="ECO:0000256" key="1">
    <source>
        <dbReference type="ARBA" id="ARBA00022553"/>
    </source>
</evidence>
<dbReference type="InterPro" id="IPR011006">
    <property type="entry name" value="CheY-like_superfamily"/>
</dbReference>
<evidence type="ECO:0000313" key="3">
    <source>
        <dbReference type="EMBL" id="KKL25575.1"/>
    </source>
</evidence>
<dbReference type="GO" id="GO:0000160">
    <property type="term" value="P:phosphorelay signal transduction system"/>
    <property type="evidence" value="ECO:0007669"/>
    <property type="project" value="InterPro"/>
</dbReference>
<reference evidence="3" key="1">
    <citation type="journal article" date="2015" name="Nature">
        <title>Complex archaea that bridge the gap between prokaryotes and eukaryotes.</title>
        <authorList>
            <person name="Spang A."/>
            <person name="Saw J.H."/>
            <person name="Jorgensen S.L."/>
            <person name="Zaremba-Niedzwiedzka K."/>
            <person name="Martijn J."/>
            <person name="Lind A.E."/>
            <person name="van Eijk R."/>
            <person name="Schleper C."/>
            <person name="Guy L."/>
            <person name="Ettema T.J."/>
        </authorList>
    </citation>
    <scope>NUCLEOTIDE SEQUENCE</scope>
</reference>
<accession>A0A0F9BUG7</accession>
<evidence type="ECO:0000259" key="2">
    <source>
        <dbReference type="PROSITE" id="PS50110"/>
    </source>
</evidence>
<organism evidence="3">
    <name type="scientific">marine sediment metagenome</name>
    <dbReference type="NCBI Taxonomy" id="412755"/>
    <lineage>
        <taxon>unclassified sequences</taxon>
        <taxon>metagenomes</taxon>
        <taxon>ecological metagenomes</taxon>
    </lineage>
</organism>
<dbReference type="PANTHER" id="PTHR44591">
    <property type="entry name" value="STRESS RESPONSE REGULATOR PROTEIN 1"/>
    <property type="match status" value="1"/>
</dbReference>
<comment type="caution">
    <text evidence="3">The sequence shown here is derived from an EMBL/GenBank/DDBJ whole genome shotgun (WGS) entry which is preliminary data.</text>
</comment>
<dbReference type="Gene3D" id="3.40.50.2300">
    <property type="match status" value="1"/>
</dbReference>
<sequence length="110" mass="11722">MNTKLSRPGRVLIVDDEPDICEALTLALAAEGLAVTSAGSGAEARESARNDRPDLLVTDMMLPDCTGLELIRTLRDDFAELPVVIITGFGDAATFSEASKTHPVELLNKP</sequence>
<dbReference type="SMART" id="SM00448">
    <property type="entry name" value="REC"/>
    <property type="match status" value="1"/>
</dbReference>
<dbReference type="CDD" id="cd00156">
    <property type="entry name" value="REC"/>
    <property type="match status" value="1"/>
</dbReference>
<gene>
    <name evidence="3" type="ORF">LCGC14_2403910</name>
</gene>
<name>A0A0F9BUG7_9ZZZZ</name>
<dbReference type="EMBL" id="LAZR01036164">
    <property type="protein sequence ID" value="KKL25575.1"/>
    <property type="molecule type" value="Genomic_DNA"/>
</dbReference>
<dbReference type="Pfam" id="PF00072">
    <property type="entry name" value="Response_reg"/>
    <property type="match status" value="1"/>
</dbReference>
<feature type="domain" description="Response regulatory" evidence="2">
    <location>
        <begin position="10"/>
        <end position="110"/>
    </location>
</feature>
<feature type="non-terminal residue" evidence="3">
    <location>
        <position position="110"/>
    </location>
</feature>
<dbReference type="InterPro" id="IPR050595">
    <property type="entry name" value="Bact_response_regulator"/>
</dbReference>
<proteinExistence type="predicted"/>
<dbReference type="AlphaFoldDB" id="A0A0F9BUG7"/>
<keyword evidence="1" id="KW-0597">Phosphoprotein</keyword>
<dbReference type="InterPro" id="IPR001789">
    <property type="entry name" value="Sig_transdc_resp-reg_receiver"/>
</dbReference>
<protein>
    <recommendedName>
        <fullName evidence="2">Response regulatory domain-containing protein</fullName>
    </recommendedName>
</protein>
<dbReference type="SUPFAM" id="SSF52172">
    <property type="entry name" value="CheY-like"/>
    <property type="match status" value="1"/>
</dbReference>
<dbReference type="PROSITE" id="PS50110">
    <property type="entry name" value="RESPONSE_REGULATORY"/>
    <property type="match status" value="1"/>
</dbReference>